<dbReference type="GO" id="GO:0016787">
    <property type="term" value="F:hydrolase activity"/>
    <property type="evidence" value="ECO:0007669"/>
    <property type="project" value="UniProtKB-KW"/>
</dbReference>
<dbReference type="Gene3D" id="1.25.40.20">
    <property type="entry name" value="Ankyrin repeat-containing domain"/>
    <property type="match status" value="1"/>
</dbReference>
<comment type="similarity">
    <text evidence="2 14">Belongs to the ANKZF1/VMS1 family.</text>
</comment>
<evidence type="ECO:0000256" key="10">
    <source>
        <dbReference type="ARBA" id="ARBA00022833"/>
    </source>
</evidence>
<dbReference type="GO" id="GO:0005737">
    <property type="term" value="C:cytoplasm"/>
    <property type="evidence" value="ECO:0007669"/>
    <property type="project" value="UniProtKB-SubCell"/>
</dbReference>
<evidence type="ECO:0000256" key="12">
    <source>
        <dbReference type="ARBA" id="ARBA00023054"/>
    </source>
</evidence>
<dbReference type="PANTHER" id="PTHR16036:SF2">
    <property type="entry name" value="TRNA ENDONUCLEASE ANKZF1"/>
    <property type="match status" value="1"/>
</dbReference>
<dbReference type="Proteomes" id="UP000887575">
    <property type="component" value="Unassembled WGS sequence"/>
</dbReference>
<dbReference type="InterPro" id="IPR041175">
    <property type="entry name" value="VLRF1/Vms1"/>
</dbReference>
<keyword evidence="3 14" id="KW-0963">Cytoplasm</keyword>
<evidence type="ECO:0000256" key="1">
    <source>
        <dbReference type="ARBA" id="ARBA00004496"/>
    </source>
</evidence>
<accession>A0AAF3FME8</accession>
<feature type="coiled-coil region" evidence="15">
    <location>
        <begin position="491"/>
        <end position="534"/>
    </location>
</feature>
<dbReference type="InterPro" id="IPR041540">
    <property type="entry name" value="VATC"/>
</dbReference>
<evidence type="ECO:0000256" key="9">
    <source>
        <dbReference type="ARBA" id="ARBA00022801"/>
    </source>
</evidence>
<dbReference type="PANTHER" id="PTHR16036">
    <property type="entry name" value="ANKYRIN REPEAT AND ZINC FINGER DOMAIN-CONTAINING PROTEIN 1"/>
    <property type="match status" value="1"/>
</dbReference>
<dbReference type="SUPFAM" id="SSF48403">
    <property type="entry name" value="Ankyrin repeat"/>
    <property type="match status" value="1"/>
</dbReference>
<reference evidence="19" key="1">
    <citation type="submission" date="2024-02" db="UniProtKB">
        <authorList>
            <consortium name="WormBaseParasite"/>
        </authorList>
    </citation>
    <scope>IDENTIFICATION</scope>
</reference>
<comment type="subcellular location">
    <subcellularLocation>
        <location evidence="1">Cytoplasm</location>
    </subcellularLocation>
</comment>
<dbReference type="InterPro" id="IPR047139">
    <property type="entry name" value="ANKZ1/VMS1"/>
</dbReference>
<dbReference type="WBParaSite" id="MBELARI_LOCUS8339">
    <property type="protein sequence ID" value="MBELARI_LOCUS8339"/>
    <property type="gene ID" value="MBELARI_LOCUS8339"/>
</dbReference>
<feature type="compositionally biased region" description="Acidic residues" evidence="16">
    <location>
        <begin position="326"/>
        <end position="335"/>
    </location>
</feature>
<evidence type="ECO:0000256" key="14">
    <source>
        <dbReference type="PROSITE-ProRule" id="PRU01389"/>
    </source>
</evidence>
<evidence type="ECO:0000259" key="17">
    <source>
        <dbReference type="PROSITE" id="PS52044"/>
    </source>
</evidence>
<feature type="region of interest" description="Disordered" evidence="16">
    <location>
        <begin position="325"/>
        <end position="356"/>
    </location>
</feature>
<keyword evidence="4 14" id="KW-0540">Nuclease</keyword>
<dbReference type="Pfam" id="PF18716">
    <property type="entry name" value="VATC"/>
    <property type="match status" value="1"/>
</dbReference>
<feature type="compositionally biased region" description="Basic and acidic residues" evidence="16">
    <location>
        <begin position="336"/>
        <end position="356"/>
    </location>
</feature>
<name>A0AAF3FME8_9BILA</name>
<evidence type="ECO:0000313" key="19">
    <source>
        <dbReference type="WBParaSite" id="MBELARI_LOCUS8339"/>
    </source>
</evidence>
<organism evidence="18 19">
    <name type="scientific">Mesorhabditis belari</name>
    <dbReference type="NCBI Taxonomy" id="2138241"/>
    <lineage>
        <taxon>Eukaryota</taxon>
        <taxon>Metazoa</taxon>
        <taxon>Ecdysozoa</taxon>
        <taxon>Nematoda</taxon>
        <taxon>Chromadorea</taxon>
        <taxon>Rhabditida</taxon>
        <taxon>Rhabditina</taxon>
        <taxon>Rhabditomorpha</taxon>
        <taxon>Rhabditoidea</taxon>
        <taxon>Rhabditidae</taxon>
        <taxon>Mesorhabditinae</taxon>
        <taxon>Mesorhabditis</taxon>
    </lineage>
</organism>
<feature type="domain" description="VLRF1" evidence="17">
    <location>
        <begin position="149"/>
        <end position="288"/>
    </location>
</feature>
<feature type="active site" evidence="14">
    <location>
        <position position="192"/>
    </location>
</feature>
<dbReference type="Pfam" id="PF18826">
    <property type="entry name" value="bVLRF1"/>
    <property type="match status" value="1"/>
</dbReference>
<dbReference type="InterPro" id="IPR002110">
    <property type="entry name" value="Ankyrin_rpt"/>
</dbReference>
<dbReference type="GO" id="GO:0036503">
    <property type="term" value="P:ERAD pathway"/>
    <property type="evidence" value="ECO:0007669"/>
    <property type="project" value="TreeGrafter"/>
</dbReference>
<keyword evidence="12 15" id="KW-0175">Coiled coil</keyword>
<evidence type="ECO:0000256" key="2">
    <source>
        <dbReference type="ARBA" id="ARBA00009262"/>
    </source>
</evidence>
<sequence>MRLKASYTLADTRWLRGIEPFQTSSVELTSQVEEFDPFRNFDETSTCTSCRIPLPEERQGILDHYRSDWHRHNASRALRGQEPLAEELYEEEVEKDEVSSLSSDSDDDVFLDRLLGSTHEYFIQDGQVFSVYKCIVSPERPLDSNFFRMTTDCAIFMLAGGHFAGGIFKRGVLTLHKTIHRYTVRAKQGGAQSANDSKNGMAHSAGAALRRYNERALHTGIEGLIKEWSAPLSSIPLIFIRCGSYQRQAFFSERLFDKNDQRIRSFPFETKRPSIDELKRAYNLLDSVFEHGTYEKFMEELKAAQNKKSGVQLTKKKKDTKLNDIIDSEEDEKNENDERQRKTERTEKKNADLQFDKEEREVLDPFSDIDKQWKSNVYAVVRNDDPETLQKLLETCPCDRERAIQFINEMAYPPLGNTLMHISASNGSHKALEYLLRLCSNLSIRNNNGDVPFQMSLDKSIRLIFMNFRANSNEDTRIDWRSTHIPVPTPKAEKNEEQLALEREKRKLKKTRQKENQRTKKAEEKALAEEAAAKEAWLALPDREKRARAAEARLAVLENLQRARCYQCGGVLPNKPFTYSTFEFCAPTCVSAHRATQPPNKNV</sequence>
<evidence type="ECO:0000256" key="6">
    <source>
        <dbReference type="ARBA" id="ARBA00022737"/>
    </source>
</evidence>
<dbReference type="GO" id="GO:0008270">
    <property type="term" value="F:zinc ion binding"/>
    <property type="evidence" value="ECO:0007669"/>
    <property type="project" value="UniProtKB-KW"/>
</dbReference>
<keyword evidence="6" id="KW-0677">Repeat</keyword>
<evidence type="ECO:0000256" key="7">
    <source>
        <dbReference type="ARBA" id="ARBA00022759"/>
    </source>
</evidence>
<evidence type="ECO:0000256" key="5">
    <source>
        <dbReference type="ARBA" id="ARBA00022723"/>
    </source>
</evidence>
<evidence type="ECO:0000256" key="3">
    <source>
        <dbReference type="ARBA" id="ARBA00022490"/>
    </source>
</evidence>
<evidence type="ECO:0000256" key="8">
    <source>
        <dbReference type="ARBA" id="ARBA00022771"/>
    </source>
</evidence>
<keyword evidence="7 14" id="KW-0255">Endonuclease</keyword>
<dbReference type="AlphaFoldDB" id="A0AAF3FME8"/>
<evidence type="ECO:0000256" key="11">
    <source>
        <dbReference type="ARBA" id="ARBA00023043"/>
    </source>
</evidence>
<keyword evidence="11 13" id="KW-0040">ANK repeat</keyword>
<evidence type="ECO:0000256" key="4">
    <source>
        <dbReference type="ARBA" id="ARBA00022722"/>
    </source>
</evidence>
<dbReference type="PROSITE" id="PS52044">
    <property type="entry name" value="VLRF1"/>
    <property type="match status" value="1"/>
</dbReference>
<keyword evidence="5" id="KW-0479">Metal-binding</keyword>
<protein>
    <submittedName>
        <fullName evidence="19">VLRF1 domain-containing protein</fullName>
    </submittedName>
</protein>
<evidence type="ECO:0000256" key="16">
    <source>
        <dbReference type="SAM" id="MobiDB-lite"/>
    </source>
</evidence>
<evidence type="ECO:0000256" key="13">
    <source>
        <dbReference type="PROSITE-ProRule" id="PRU00023"/>
    </source>
</evidence>
<dbReference type="GO" id="GO:0004519">
    <property type="term" value="F:endonuclease activity"/>
    <property type="evidence" value="ECO:0007669"/>
    <property type="project" value="UniProtKB-KW"/>
</dbReference>
<keyword evidence="18" id="KW-1185">Reference proteome</keyword>
<dbReference type="InterPro" id="IPR036770">
    <property type="entry name" value="Ankyrin_rpt-contain_sf"/>
</dbReference>
<feature type="repeat" description="ANK" evidence="13">
    <location>
        <begin position="415"/>
        <end position="447"/>
    </location>
</feature>
<keyword evidence="10" id="KW-0862">Zinc</keyword>
<proteinExistence type="inferred from homology"/>
<dbReference type="PROSITE" id="PS50088">
    <property type="entry name" value="ANK_REPEAT"/>
    <property type="match status" value="1"/>
</dbReference>
<comment type="domain">
    <text evidence="14">The VLRF1 domain mediates binding to the 60S ribosomal subunit.</text>
</comment>
<evidence type="ECO:0000313" key="18">
    <source>
        <dbReference type="Proteomes" id="UP000887575"/>
    </source>
</evidence>
<evidence type="ECO:0000256" key="15">
    <source>
        <dbReference type="SAM" id="Coils"/>
    </source>
</evidence>
<keyword evidence="9 14" id="KW-0378">Hydrolase</keyword>
<keyword evidence="8" id="KW-0863">Zinc-finger</keyword>